<evidence type="ECO:0000313" key="8">
    <source>
        <dbReference type="EMBL" id="KAF5328077.1"/>
    </source>
</evidence>
<evidence type="ECO:0000256" key="6">
    <source>
        <dbReference type="SAM" id="MobiDB-lite"/>
    </source>
</evidence>
<dbReference type="PROSITE" id="PS51194">
    <property type="entry name" value="HELICASE_CTER"/>
    <property type="match status" value="1"/>
</dbReference>
<proteinExistence type="inferred from homology"/>
<dbReference type="GO" id="GO:0009378">
    <property type="term" value="F:four-way junction helicase activity"/>
    <property type="evidence" value="ECO:0007669"/>
    <property type="project" value="TreeGrafter"/>
</dbReference>
<evidence type="ECO:0000256" key="3">
    <source>
        <dbReference type="ARBA" id="ARBA00023235"/>
    </source>
</evidence>
<evidence type="ECO:0000256" key="4">
    <source>
        <dbReference type="ARBA" id="ARBA00034617"/>
    </source>
</evidence>
<protein>
    <recommendedName>
        <fullName evidence="5">DNA 3'-5' helicase</fullName>
        <ecNumber evidence="5">5.6.2.4</ecNumber>
    </recommendedName>
</protein>
<dbReference type="GO" id="GO:0003677">
    <property type="term" value="F:DNA binding"/>
    <property type="evidence" value="ECO:0007669"/>
    <property type="project" value="UniProtKB-KW"/>
</dbReference>
<dbReference type="GO" id="GO:0005737">
    <property type="term" value="C:cytoplasm"/>
    <property type="evidence" value="ECO:0007669"/>
    <property type="project" value="TreeGrafter"/>
</dbReference>
<feature type="region of interest" description="Disordered" evidence="6">
    <location>
        <begin position="515"/>
        <end position="561"/>
    </location>
</feature>
<feature type="region of interest" description="Disordered" evidence="6">
    <location>
        <begin position="290"/>
        <end position="315"/>
    </location>
</feature>
<dbReference type="GO" id="GO:0005694">
    <property type="term" value="C:chromosome"/>
    <property type="evidence" value="ECO:0007669"/>
    <property type="project" value="TreeGrafter"/>
</dbReference>
<name>A0A8H5F939_9AGAR</name>
<dbReference type="EC" id="5.6.2.4" evidence="5"/>
<evidence type="ECO:0000313" key="9">
    <source>
        <dbReference type="Proteomes" id="UP000567179"/>
    </source>
</evidence>
<dbReference type="OrthoDB" id="3269685at2759"/>
<dbReference type="InterPro" id="IPR001650">
    <property type="entry name" value="Helicase_C-like"/>
</dbReference>
<accession>A0A8H5F939</accession>
<feature type="compositionally biased region" description="Acidic residues" evidence="6">
    <location>
        <begin position="542"/>
        <end position="558"/>
    </location>
</feature>
<evidence type="ECO:0000256" key="1">
    <source>
        <dbReference type="ARBA" id="ARBA00005446"/>
    </source>
</evidence>
<comment type="similarity">
    <text evidence="1">Belongs to the helicase family. RecQ subfamily.</text>
</comment>
<dbReference type="GO" id="GO:0043138">
    <property type="term" value="F:3'-5' DNA helicase activity"/>
    <property type="evidence" value="ECO:0007669"/>
    <property type="project" value="UniProtKB-EC"/>
</dbReference>
<comment type="caution">
    <text evidence="8">The sequence shown here is derived from an EMBL/GenBank/DDBJ whole genome shotgun (WGS) entry which is preliminary data.</text>
</comment>
<dbReference type="Pfam" id="PF00271">
    <property type="entry name" value="Helicase_C"/>
    <property type="match status" value="1"/>
</dbReference>
<keyword evidence="2" id="KW-0238">DNA-binding</keyword>
<dbReference type="SUPFAM" id="SSF52540">
    <property type="entry name" value="P-loop containing nucleoside triphosphate hydrolases"/>
    <property type="match status" value="1"/>
</dbReference>
<organism evidence="8 9">
    <name type="scientific">Psilocybe cf. subviscida</name>
    <dbReference type="NCBI Taxonomy" id="2480587"/>
    <lineage>
        <taxon>Eukaryota</taxon>
        <taxon>Fungi</taxon>
        <taxon>Dikarya</taxon>
        <taxon>Basidiomycota</taxon>
        <taxon>Agaricomycotina</taxon>
        <taxon>Agaricomycetes</taxon>
        <taxon>Agaricomycetidae</taxon>
        <taxon>Agaricales</taxon>
        <taxon>Agaricineae</taxon>
        <taxon>Strophariaceae</taxon>
        <taxon>Psilocybe</taxon>
    </lineage>
</organism>
<dbReference type="Proteomes" id="UP000567179">
    <property type="component" value="Unassembled WGS sequence"/>
</dbReference>
<dbReference type="InterPro" id="IPR027417">
    <property type="entry name" value="P-loop_NTPase"/>
</dbReference>
<dbReference type="AlphaFoldDB" id="A0A8H5F939"/>
<evidence type="ECO:0000256" key="2">
    <source>
        <dbReference type="ARBA" id="ARBA00023125"/>
    </source>
</evidence>
<keyword evidence="3" id="KW-0413">Isomerase</keyword>
<reference evidence="8 9" key="1">
    <citation type="journal article" date="2020" name="ISME J.">
        <title>Uncovering the hidden diversity of litter-decomposition mechanisms in mushroom-forming fungi.</title>
        <authorList>
            <person name="Floudas D."/>
            <person name="Bentzer J."/>
            <person name="Ahren D."/>
            <person name="Johansson T."/>
            <person name="Persson P."/>
            <person name="Tunlid A."/>
        </authorList>
    </citation>
    <scope>NUCLEOTIDE SEQUENCE [LARGE SCALE GENOMIC DNA]</scope>
    <source>
        <strain evidence="8 9">CBS 101986</strain>
    </source>
</reference>
<feature type="domain" description="Helicase C-terminal" evidence="7">
    <location>
        <begin position="159"/>
        <end position="316"/>
    </location>
</feature>
<evidence type="ECO:0000259" key="7">
    <source>
        <dbReference type="PROSITE" id="PS51194"/>
    </source>
</evidence>
<dbReference type="PANTHER" id="PTHR13710:SF105">
    <property type="entry name" value="ATP-DEPENDENT DNA HELICASE Q1"/>
    <property type="match status" value="1"/>
</dbReference>
<dbReference type="Gene3D" id="3.40.50.300">
    <property type="entry name" value="P-loop containing nucleotide triphosphate hydrolases"/>
    <property type="match status" value="2"/>
</dbReference>
<sequence length="574" mass="64152">MSRFGLQARAVNTITKEEHQKLELGTDIWDEVDENFSVIFVSPEMLTSPGFGRLIDSKVFQKRLFAIGVDEVHLLCSWGLQFRPAFKEIGFIRSRFRSDVVLFGMTATLPHGKQLASVKSVLKLRDGQFTLQQRSNARPDIQLIFRTIHSTQASERFPDLDWVLKSPGKTLIFCPTIRQGFKLAVYFWHLDPCGAILNKNIRLFNSLHSPHYNTATLNLLEGSPASIITIATDKLSVGVDIPDFQTVLVIDPKDLNDLWQKAGRVGRDPRLVTNPRVIVYIPKETMKAFNNPNGTSTAKKNKGKKANIKTNPDDETDTSIQEVVLAKCHVAEIDRLYSNPQSDTPCSDACKTCTERNPPAAVGESQCNCSGCMPEPVATAQAASKPRKKPAPPSVRVTKVMRAIGTKLFVEFRKAVFLRADDVLAGMVPIQAFFPESTMDAILDAFPTVLSKRTLSLIVHNGRIIPGPLSNALIDPFIADNPYLKSLGIDLLQLLWEMHVKFDDIREQAKIAAREKKRAQKQPRPFPMTDTELASLKKVESDSEGEITDEDSEDEIEQDAQLPLPKFKLHINLQ</sequence>
<dbReference type="PANTHER" id="PTHR13710">
    <property type="entry name" value="DNA HELICASE RECQ FAMILY MEMBER"/>
    <property type="match status" value="1"/>
</dbReference>
<dbReference type="GO" id="GO:0000724">
    <property type="term" value="P:double-strand break repair via homologous recombination"/>
    <property type="evidence" value="ECO:0007669"/>
    <property type="project" value="TreeGrafter"/>
</dbReference>
<gene>
    <name evidence="8" type="ORF">D9619_013641</name>
</gene>
<dbReference type="EMBL" id="JAACJJ010000006">
    <property type="protein sequence ID" value="KAF5328077.1"/>
    <property type="molecule type" value="Genomic_DNA"/>
</dbReference>
<evidence type="ECO:0000256" key="5">
    <source>
        <dbReference type="ARBA" id="ARBA00034808"/>
    </source>
</evidence>
<comment type="catalytic activity">
    <reaction evidence="4">
        <text>Couples ATP hydrolysis with the unwinding of duplex DNA by translocating in the 3'-5' direction.</text>
        <dbReference type="EC" id="5.6.2.4"/>
    </reaction>
</comment>
<keyword evidence="9" id="KW-1185">Reference proteome</keyword>